<evidence type="ECO:0000313" key="6">
    <source>
        <dbReference type="Proteomes" id="UP000233387"/>
    </source>
</evidence>
<comment type="caution">
    <text evidence="5">The sequence shown here is derived from an EMBL/GenBank/DDBJ whole genome shotgun (WGS) entry which is preliminary data.</text>
</comment>
<dbReference type="Proteomes" id="UP000233387">
    <property type="component" value="Unassembled WGS sequence"/>
</dbReference>
<evidence type="ECO:0000256" key="2">
    <source>
        <dbReference type="ARBA" id="ARBA00022989"/>
    </source>
</evidence>
<dbReference type="OrthoDB" id="976287at2"/>
<keyword evidence="2 4" id="KW-1133">Transmembrane helix</keyword>
<dbReference type="Gene3D" id="1.20.1250.20">
    <property type="entry name" value="MFS general substrate transporter like domains"/>
    <property type="match status" value="1"/>
</dbReference>
<feature type="transmembrane region" description="Helical" evidence="4">
    <location>
        <begin position="87"/>
        <end position="106"/>
    </location>
</feature>
<feature type="transmembrane region" description="Helical" evidence="4">
    <location>
        <begin position="354"/>
        <end position="377"/>
    </location>
</feature>
<dbReference type="AlphaFoldDB" id="A0A2N3IJ05"/>
<dbReference type="InterPro" id="IPR011701">
    <property type="entry name" value="MFS"/>
</dbReference>
<evidence type="ECO:0000313" key="5">
    <source>
        <dbReference type="EMBL" id="PKQ70213.1"/>
    </source>
</evidence>
<feature type="transmembrane region" description="Helical" evidence="4">
    <location>
        <begin position="296"/>
        <end position="313"/>
    </location>
</feature>
<sequence>METSIAPKAQKLSFTKSIISIAALEAAITIGWLAYEKYQPQLLLKFSFVEFAGLLLVAQGILGAIFHPISGKWADKAFRERGSKFSVIISGAAFAAVIFVAVSVALNTNPASPLKWILPVLVILWLAAMATFHSPAISLIENFTPVHKFPQVAAILTMVFGLIYTIEPFLIQILNTLGLTITFILGGVLVISAAYAIKTVSITPPTEEDKKIMAKEELAMDSKKDLFLTGFFVGLFKMMMLFFVPAVWVKHKFFGATEKVFFSDPDYLQSAMLMFSALLAIPVSKIVEKQGSYKSLIWGCIIAFAIILPALFIKGQTFSIIMLLLMGLVYSLLSVASLPYILNRAKTGQTGYSIGLYYGGTALATAVILLILLNMGISVN</sequence>
<evidence type="ECO:0000256" key="1">
    <source>
        <dbReference type="ARBA" id="ARBA00022692"/>
    </source>
</evidence>
<feature type="transmembrane region" description="Helical" evidence="4">
    <location>
        <begin position="319"/>
        <end position="342"/>
    </location>
</feature>
<keyword evidence="6" id="KW-1185">Reference proteome</keyword>
<dbReference type="RefSeq" id="WP_101358000.1">
    <property type="nucleotide sequence ID" value="NZ_NKXO01000009.1"/>
</dbReference>
<dbReference type="GO" id="GO:0022857">
    <property type="term" value="F:transmembrane transporter activity"/>
    <property type="evidence" value="ECO:0007669"/>
    <property type="project" value="InterPro"/>
</dbReference>
<organism evidence="5 6">
    <name type="scientific">Raineya orbicola</name>
    <dbReference type="NCBI Taxonomy" id="2016530"/>
    <lineage>
        <taxon>Bacteria</taxon>
        <taxon>Pseudomonadati</taxon>
        <taxon>Bacteroidota</taxon>
        <taxon>Cytophagia</taxon>
        <taxon>Cytophagales</taxon>
        <taxon>Raineyaceae</taxon>
        <taxon>Raineya</taxon>
    </lineage>
</organism>
<feature type="transmembrane region" description="Helical" evidence="4">
    <location>
        <begin position="226"/>
        <end position="247"/>
    </location>
</feature>
<feature type="transmembrane region" description="Helical" evidence="4">
    <location>
        <begin position="177"/>
        <end position="197"/>
    </location>
</feature>
<dbReference type="Pfam" id="PF07690">
    <property type="entry name" value="MFS_1"/>
    <property type="match status" value="1"/>
</dbReference>
<gene>
    <name evidence="5" type="ORF">Rain11_0734</name>
</gene>
<feature type="transmembrane region" description="Helical" evidence="4">
    <location>
        <begin position="46"/>
        <end position="66"/>
    </location>
</feature>
<evidence type="ECO:0000256" key="3">
    <source>
        <dbReference type="ARBA" id="ARBA00023136"/>
    </source>
</evidence>
<dbReference type="SUPFAM" id="SSF103473">
    <property type="entry name" value="MFS general substrate transporter"/>
    <property type="match status" value="1"/>
</dbReference>
<dbReference type="EMBL" id="NKXO01000009">
    <property type="protein sequence ID" value="PKQ70213.1"/>
    <property type="molecule type" value="Genomic_DNA"/>
</dbReference>
<keyword evidence="1 4" id="KW-0812">Transmembrane</keyword>
<feature type="transmembrane region" description="Helical" evidence="4">
    <location>
        <begin position="118"/>
        <end position="140"/>
    </location>
</feature>
<accession>A0A2N3IJ05</accession>
<keyword evidence="3 4" id="KW-0472">Membrane</keyword>
<feature type="transmembrane region" description="Helical" evidence="4">
    <location>
        <begin position="267"/>
        <end position="284"/>
    </location>
</feature>
<feature type="transmembrane region" description="Helical" evidence="4">
    <location>
        <begin position="152"/>
        <end position="171"/>
    </location>
</feature>
<name>A0A2N3IJ05_9BACT</name>
<dbReference type="InterPro" id="IPR036259">
    <property type="entry name" value="MFS_trans_sf"/>
</dbReference>
<feature type="transmembrane region" description="Helical" evidence="4">
    <location>
        <begin position="12"/>
        <end position="34"/>
    </location>
</feature>
<reference evidence="5 6" key="1">
    <citation type="submission" date="2017-06" db="EMBL/GenBank/DDBJ databases">
        <title>Raineya orbicola gen. nov., sp. nov. a slightly thermophilic bacterium of the phylum Bacteroidetes and the description of Raineyaceae fam. nov.</title>
        <authorList>
            <person name="Albuquerque L."/>
            <person name="Polonia A.R.M."/>
            <person name="Barroso C."/>
            <person name="Froufe H.J.C."/>
            <person name="Lage O."/>
            <person name="Lobo-Da-Cunha A."/>
            <person name="Egas C."/>
            <person name="Da Costa M.S."/>
        </authorList>
    </citation>
    <scope>NUCLEOTIDE SEQUENCE [LARGE SCALE GENOMIC DNA]</scope>
    <source>
        <strain evidence="5 6">SPSPC-11</strain>
    </source>
</reference>
<protein>
    <submittedName>
        <fullName evidence="5">Major Facilitator Superfamily</fullName>
    </submittedName>
</protein>
<proteinExistence type="predicted"/>
<evidence type="ECO:0000256" key="4">
    <source>
        <dbReference type="SAM" id="Phobius"/>
    </source>
</evidence>